<dbReference type="GO" id="GO:0043709">
    <property type="term" value="P:cell adhesion involved in single-species biofilm formation"/>
    <property type="evidence" value="ECO:0007669"/>
    <property type="project" value="TreeGrafter"/>
</dbReference>
<dbReference type="EMBL" id="ABEXCJ040000010">
    <property type="protein sequence ID" value="ELR5219394.1"/>
    <property type="molecule type" value="Genomic_DNA"/>
</dbReference>
<feature type="signal peptide" evidence="1">
    <location>
        <begin position="1"/>
        <end position="24"/>
    </location>
</feature>
<dbReference type="PANTHER" id="PTHR33420:SF25">
    <property type="entry name" value="PROTEIN FIMF"/>
    <property type="match status" value="1"/>
</dbReference>
<dbReference type="Gene3D" id="2.60.40.1090">
    <property type="entry name" value="Fimbrial-type adhesion domain"/>
    <property type="match status" value="1"/>
</dbReference>
<dbReference type="SUPFAM" id="SSF49401">
    <property type="entry name" value="Bacterial adhesins"/>
    <property type="match status" value="1"/>
</dbReference>
<dbReference type="GO" id="GO:0009289">
    <property type="term" value="C:pilus"/>
    <property type="evidence" value="ECO:0007669"/>
    <property type="project" value="InterPro"/>
</dbReference>
<gene>
    <name evidence="4" type="ORF">M0K77_003944</name>
    <name evidence="3" type="ORF">M0K77_RS19720</name>
</gene>
<evidence type="ECO:0000313" key="3">
    <source>
        <dbReference type="EMBL" id="ELR5219394.1"/>
    </source>
</evidence>
<dbReference type="AlphaFoldDB" id="A0A427HI48"/>
<evidence type="ECO:0000256" key="1">
    <source>
        <dbReference type="SAM" id="SignalP"/>
    </source>
</evidence>
<dbReference type="InterPro" id="IPR000259">
    <property type="entry name" value="Adhesion_dom_fimbrial"/>
</dbReference>
<organism evidence="4">
    <name type="scientific">Providencia rettgeri</name>
    <dbReference type="NCBI Taxonomy" id="587"/>
    <lineage>
        <taxon>Bacteria</taxon>
        <taxon>Pseudomonadati</taxon>
        <taxon>Pseudomonadota</taxon>
        <taxon>Gammaproteobacteria</taxon>
        <taxon>Enterobacterales</taxon>
        <taxon>Morganellaceae</taxon>
        <taxon>Providencia</taxon>
    </lineage>
</organism>
<name>A0A427HI48_PRORE</name>
<sequence length="178" mass="19032">MKNIIYRCYLMILIFIFFASKSFAADSSINITGSVADNTCAVSPSSDGQIVDFLNESIKSLNAVNKTSLAIPFYIELFPCGTAVTGVKVGFTGIADSSNTSLLALENIGGAASGVGIQILDKARNPLSLNDDNQNIPWTSLTAGSRNTLNFYARLMVTELPVNAGKIRATATFTLEYQ</sequence>
<dbReference type="PANTHER" id="PTHR33420">
    <property type="entry name" value="FIMBRIAL SUBUNIT ELFA-RELATED"/>
    <property type="match status" value="1"/>
</dbReference>
<dbReference type="InterPro" id="IPR036937">
    <property type="entry name" value="Adhesion_dom_fimbrial_sf"/>
</dbReference>
<dbReference type="InterPro" id="IPR008966">
    <property type="entry name" value="Adhesion_dom_sf"/>
</dbReference>
<dbReference type="OrthoDB" id="6896277at2"/>
<accession>A0A427HI48</accession>
<feature type="chain" id="PRO_5042369641" evidence="1">
    <location>
        <begin position="25"/>
        <end position="178"/>
    </location>
</feature>
<dbReference type="EMBL" id="ABEXCJ050000010">
    <property type="protein sequence ID" value="EMR4591581.1"/>
    <property type="molecule type" value="Genomic_DNA"/>
</dbReference>
<evidence type="ECO:0000259" key="2">
    <source>
        <dbReference type="Pfam" id="PF00419"/>
    </source>
</evidence>
<reference evidence="4" key="1">
    <citation type="submission" date="2024-02" db="EMBL/GenBank/DDBJ databases">
        <authorList>
            <consortium name="Clinical and Environmental Microbiology Branch: Whole genome sequencing antimicrobial resistance pathogens in the healthcare setting"/>
        </authorList>
    </citation>
    <scope>NUCLEOTIDE SEQUENCE</scope>
    <source>
        <strain evidence="4">2020QW-00022</strain>
    </source>
</reference>
<evidence type="ECO:0000313" key="4">
    <source>
        <dbReference type="EMBL" id="EMR4591581.1"/>
    </source>
</evidence>
<protein>
    <submittedName>
        <fullName evidence="4">Type 1 fimbrial protein</fullName>
    </submittedName>
</protein>
<proteinExistence type="predicted"/>
<dbReference type="InterPro" id="IPR050263">
    <property type="entry name" value="Bact_Fimbrial_Adh_Pro"/>
</dbReference>
<keyword evidence="1" id="KW-0732">Signal</keyword>
<dbReference type="Pfam" id="PF00419">
    <property type="entry name" value="Fimbrial"/>
    <property type="match status" value="1"/>
</dbReference>
<feature type="domain" description="Fimbrial-type adhesion" evidence="2">
    <location>
        <begin position="29"/>
        <end position="178"/>
    </location>
</feature>
<comment type="caution">
    <text evidence="4">The sequence shown here is derived from an EMBL/GenBank/DDBJ whole genome shotgun (WGS) entry which is preliminary data.</text>
</comment>